<evidence type="ECO:0000313" key="4">
    <source>
        <dbReference type="Proteomes" id="UP000248066"/>
    </source>
</evidence>
<comment type="caution">
    <text evidence="3">The sequence shown here is derived from an EMBL/GenBank/DDBJ whole genome shotgun (WGS) entry which is preliminary data.</text>
</comment>
<accession>A0A2W0HVX5</accession>
<gene>
    <name evidence="3" type="ORF">CR205_04440</name>
</gene>
<dbReference type="Pfam" id="PF18910">
    <property type="entry name" value="DUF5665"/>
    <property type="match status" value="1"/>
</dbReference>
<keyword evidence="4" id="KW-1185">Reference proteome</keyword>
<keyword evidence="1" id="KW-0175">Coiled coil</keyword>
<name>A0A2W0HVX5_9BACI</name>
<dbReference type="OrthoDB" id="1634137at2"/>
<dbReference type="InterPro" id="IPR043723">
    <property type="entry name" value="DUF5665"/>
</dbReference>
<dbReference type="EMBL" id="PDOF01000001">
    <property type="protein sequence ID" value="PYZ97848.1"/>
    <property type="molecule type" value="Genomic_DNA"/>
</dbReference>
<reference evidence="3 4" key="1">
    <citation type="submission" date="2017-10" db="EMBL/GenBank/DDBJ databases">
        <title>Bacillus sp. nov., a halophilic bacterium isolated from a Yangshapao Lake.</title>
        <authorList>
            <person name="Wang H."/>
        </authorList>
    </citation>
    <scope>NUCLEOTIDE SEQUENCE [LARGE SCALE GENOMIC DNA]</scope>
    <source>
        <strain evidence="3 4">YSP-3</strain>
    </source>
</reference>
<dbReference type="AlphaFoldDB" id="A0A2W0HVX5"/>
<dbReference type="Proteomes" id="UP000248066">
    <property type="component" value="Unassembled WGS sequence"/>
</dbReference>
<sequence>MTKKREHAEELETMVRQLEQYTRRLDKAEKLENQFDKITYALERARVRDILLNYTSPHRIFWLNVLVGIGRGLGLTIGTVLVLSLLGLFLRQFVDLPLIGDWINTLLQYVNANQDSNR</sequence>
<evidence type="ECO:0000313" key="3">
    <source>
        <dbReference type="EMBL" id="PYZ97848.1"/>
    </source>
</evidence>
<feature type="coiled-coil region" evidence="1">
    <location>
        <begin position="1"/>
        <end position="48"/>
    </location>
</feature>
<evidence type="ECO:0000256" key="2">
    <source>
        <dbReference type="SAM" id="Phobius"/>
    </source>
</evidence>
<keyword evidence="2" id="KW-1133">Transmembrane helix</keyword>
<keyword evidence="2" id="KW-0812">Transmembrane</keyword>
<evidence type="ECO:0000256" key="1">
    <source>
        <dbReference type="SAM" id="Coils"/>
    </source>
</evidence>
<dbReference type="RefSeq" id="WP_110517344.1">
    <property type="nucleotide sequence ID" value="NZ_PDOF01000001.1"/>
</dbReference>
<keyword evidence="2" id="KW-0472">Membrane</keyword>
<protein>
    <submittedName>
        <fullName evidence="3">Uncharacterized protein</fullName>
    </submittedName>
</protein>
<proteinExistence type="predicted"/>
<organism evidence="3 4">
    <name type="scientific">Alteribacter lacisalsi</name>
    <dbReference type="NCBI Taxonomy" id="2045244"/>
    <lineage>
        <taxon>Bacteria</taxon>
        <taxon>Bacillati</taxon>
        <taxon>Bacillota</taxon>
        <taxon>Bacilli</taxon>
        <taxon>Bacillales</taxon>
        <taxon>Bacillaceae</taxon>
        <taxon>Alteribacter</taxon>
    </lineage>
</organism>
<feature type="transmembrane region" description="Helical" evidence="2">
    <location>
        <begin position="61"/>
        <end position="90"/>
    </location>
</feature>